<organism evidence="2 3">
    <name type="scientific">Cichlidogyrus casuarinus</name>
    <dbReference type="NCBI Taxonomy" id="1844966"/>
    <lineage>
        <taxon>Eukaryota</taxon>
        <taxon>Metazoa</taxon>
        <taxon>Spiralia</taxon>
        <taxon>Lophotrochozoa</taxon>
        <taxon>Platyhelminthes</taxon>
        <taxon>Monogenea</taxon>
        <taxon>Monopisthocotylea</taxon>
        <taxon>Dactylogyridea</taxon>
        <taxon>Ancyrocephalidae</taxon>
        <taxon>Cichlidogyrus</taxon>
    </lineage>
</organism>
<feature type="region of interest" description="Disordered" evidence="1">
    <location>
        <begin position="279"/>
        <end position="302"/>
    </location>
</feature>
<dbReference type="AlphaFoldDB" id="A0ABD2QAD9"/>
<keyword evidence="3" id="KW-1185">Reference proteome</keyword>
<feature type="region of interest" description="Disordered" evidence="1">
    <location>
        <begin position="81"/>
        <end position="114"/>
    </location>
</feature>
<reference evidence="2 3" key="1">
    <citation type="submission" date="2024-11" db="EMBL/GenBank/DDBJ databases">
        <title>Adaptive evolution of stress response genes in parasites aligns with host niche diversity.</title>
        <authorList>
            <person name="Hahn C."/>
            <person name="Resl P."/>
        </authorList>
    </citation>
    <scope>NUCLEOTIDE SEQUENCE [LARGE SCALE GENOMIC DNA]</scope>
    <source>
        <strain evidence="2">EGGRZ-B1_66</strain>
        <tissue evidence="2">Body</tissue>
    </source>
</reference>
<comment type="caution">
    <text evidence="2">The sequence shown here is derived from an EMBL/GenBank/DDBJ whole genome shotgun (WGS) entry which is preliminary data.</text>
</comment>
<name>A0ABD2QAD9_9PLAT</name>
<accession>A0ABD2QAD9</accession>
<gene>
    <name evidence="2" type="ORF">Ciccas_004832</name>
</gene>
<proteinExistence type="predicted"/>
<evidence type="ECO:0000256" key="1">
    <source>
        <dbReference type="SAM" id="MobiDB-lite"/>
    </source>
</evidence>
<dbReference type="Proteomes" id="UP001626550">
    <property type="component" value="Unassembled WGS sequence"/>
</dbReference>
<sequence>MNLLTDWKTHSSNAIEYKFTTPDSPKIGDMSSDLFGETLFTTAGHSSIRVQRQSESNEAAKPYEQDLKTRLSDTFSEILHDESPEIDSQPSSEVLPQPPQHETLPAITETPSLTYSTSPTLITSSNSIPVQQFRFKPIASDPDSDSIKRLEANGSMLEAEDCKSECITSYFATPKNIDKIRMQERTREIFTSPFNPKKVYLEAPVPISSPAVQSLLTPELREALSRFGARNLPKKKARLLMLEIQRELRKGLSRNSLGTPLSKSSTRASHDLCAASHVVKQTMKRSHSKQESPSSSKSARTCAPKQVRFMTITLLIQFAC</sequence>
<dbReference type="EMBL" id="JBJKFK010000526">
    <property type="protein sequence ID" value="KAL3316524.1"/>
    <property type="molecule type" value="Genomic_DNA"/>
</dbReference>
<evidence type="ECO:0000313" key="3">
    <source>
        <dbReference type="Proteomes" id="UP001626550"/>
    </source>
</evidence>
<evidence type="ECO:0000313" key="2">
    <source>
        <dbReference type="EMBL" id="KAL3316524.1"/>
    </source>
</evidence>
<protein>
    <submittedName>
        <fullName evidence="2">Uncharacterized protein</fullName>
    </submittedName>
</protein>